<evidence type="ECO:0000256" key="4">
    <source>
        <dbReference type="ARBA" id="ARBA00022597"/>
    </source>
</evidence>
<protein>
    <submittedName>
        <fullName evidence="10">PTS system IIBC component</fullName>
    </submittedName>
</protein>
<organism evidence="10 11">
    <name type="scientific">Salmonella enterica subsp. arizonae</name>
    <dbReference type="NCBI Taxonomy" id="59203"/>
    <lineage>
        <taxon>Bacteria</taxon>
        <taxon>Pseudomonadati</taxon>
        <taxon>Pseudomonadota</taxon>
        <taxon>Gammaproteobacteria</taxon>
        <taxon>Enterobacterales</taxon>
        <taxon>Enterobacteriaceae</taxon>
        <taxon>Salmonella</taxon>
    </lineage>
</organism>
<evidence type="ECO:0000256" key="2">
    <source>
        <dbReference type="ARBA" id="ARBA00022448"/>
    </source>
</evidence>
<evidence type="ECO:0000313" key="10">
    <source>
        <dbReference type="EMBL" id="VEA75683.1"/>
    </source>
</evidence>
<keyword evidence="6 8" id="KW-1133">Transmembrane helix</keyword>
<evidence type="ECO:0000256" key="1">
    <source>
        <dbReference type="ARBA" id="ARBA00004651"/>
    </source>
</evidence>
<dbReference type="GO" id="GO:0005886">
    <property type="term" value="C:plasma membrane"/>
    <property type="evidence" value="ECO:0007669"/>
    <property type="project" value="UniProtKB-SubCell"/>
</dbReference>
<feature type="domain" description="Phosphotransferase system EIIC" evidence="9">
    <location>
        <begin position="17"/>
        <end position="72"/>
    </location>
</feature>
<dbReference type="GO" id="GO:0008982">
    <property type="term" value="F:protein-N(PI)-phosphohistidine-sugar phosphotransferase activity"/>
    <property type="evidence" value="ECO:0007669"/>
    <property type="project" value="InterPro"/>
</dbReference>
<proteinExistence type="predicted"/>
<dbReference type="PANTHER" id="PTHR30175">
    <property type="entry name" value="PHOSPHOTRANSFERASE SYSTEM TRANSPORT PROTEIN"/>
    <property type="match status" value="1"/>
</dbReference>
<keyword evidence="7 8" id="KW-0472">Membrane</keyword>
<keyword evidence="4" id="KW-0762">Sugar transport</keyword>
<evidence type="ECO:0000256" key="6">
    <source>
        <dbReference type="ARBA" id="ARBA00022989"/>
    </source>
</evidence>
<keyword evidence="5 8" id="KW-0812">Transmembrane</keyword>
<evidence type="ECO:0000259" key="9">
    <source>
        <dbReference type="Pfam" id="PF02378"/>
    </source>
</evidence>
<sequence length="82" mass="8457">MPIHVELVQAHGYNALFPILAMAGVGQIGAAIAVLMKTRNARLKKVIKGALPVGLLGIGEPLIFGVTLPLGSHLLALALAAR</sequence>
<dbReference type="EMBL" id="LR134156">
    <property type="protein sequence ID" value="VEA75683.1"/>
    <property type="molecule type" value="Genomic_DNA"/>
</dbReference>
<dbReference type="Proteomes" id="UP000275676">
    <property type="component" value="Chromosome"/>
</dbReference>
<dbReference type="InterPro" id="IPR050558">
    <property type="entry name" value="PTS_Sugar-Specific_Components"/>
</dbReference>
<evidence type="ECO:0000256" key="7">
    <source>
        <dbReference type="ARBA" id="ARBA00023136"/>
    </source>
</evidence>
<keyword evidence="2" id="KW-0813">Transport</keyword>
<evidence type="ECO:0000256" key="5">
    <source>
        <dbReference type="ARBA" id="ARBA00022692"/>
    </source>
</evidence>
<accession>A0A3S4JZ88</accession>
<dbReference type="PANTHER" id="PTHR30175:SF3">
    <property type="entry name" value="PTS SYSTEM N-ACETYLMURAMIC ACID-SPECIFIC EIIBC COMPONENT"/>
    <property type="match status" value="1"/>
</dbReference>
<keyword evidence="3" id="KW-1003">Cell membrane</keyword>
<dbReference type="GO" id="GO:0090588">
    <property type="term" value="F:protein-phosphocysteine-N-acetylmuramate phosphotransferase system transporter activity"/>
    <property type="evidence" value="ECO:0007669"/>
    <property type="project" value="TreeGrafter"/>
</dbReference>
<dbReference type="InterPro" id="IPR003352">
    <property type="entry name" value="PTS_EIIC"/>
</dbReference>
<dbReference type="Pfam" id="PF02378">
    <property type="entry name" value="PTS_EIIC"/>
    <property type="match status" value="1"/>
</dbReference>
<comment type="subcellular location">
    <subcellularLocation>
        <location evidence="1">Cell membrane</location>
        <topology evidence="1">Multi-pass membrane protein</topology>
    </subcellularLocation>
</comment>
<gene>
    <name evidence="10" type="ORF">NCTC10047_01529</name>
</gene>
<name>A0A3S4JZ88_SALER</name>
<dbReference type="AlphaFoldDB" id="A0A3S4JZ88"/>
<dbReference type="GO" id="GO:0009401">
    <property type="term" value="P:phosphoenolpyruvate-dependent sugar phosphotransferase system"/>
    <property type="evidence" value="ECO:0007669"/>
    <property type="project" value="InterPro"/>
</dbReference>
<evidence type="ECO:0000256" key="3">
    <source>
        <dbReference type="ARBA" id="ARBA00022475"/>
    </source>
</evidence>
<evidence type="ECO:0000256" key="8">
    <source>
        <dbReference type="SAM" id="Phobius"/>
    </source>
</evidence>
<evidence type="ECO:0000313" key="11">
    <source>
        <dbReference type="Proteomes" id="UP000275676"/>
    </source>
</evidence>
<feature type="transmembrane region" description="Helical" evidence="8">
    <location>
        <begin position="15"/>
        <end position="35"/>
    </location>
</feature>
<reference evidence="10 11" key="1">
    <citation type="submission" date="2018-12" db="EMBL/GenBank/DDBJ databases">
        <authorList>
            <consortium name="Pathogen Informatics"/>
        </authorList>
    </citation>
    <scope>NUCLEOTIDE SEQUENCE [LARGE SCALE GENOMIC DNA]</scope>
    <source>
        <strain evidence="10 11">NCTC10047</strain>
    </source>
</reference>